<dbReference type="Proteomes" id="UP000001075">
    <property type="component" value="Unassembled WGS sequence"/>
</dbReference>
<sequence>MESPYPSSFSLTTSLILQMTAIQNIFFFDKSGHEEKGRKAEGGLSGRRSIYHSEFCC</sequence>
<proteinExistence type="predicted"/>
<name>G3H9F8_CRIGR</name>
<dbReference type="AlphaFoldDB" id="G3H9F8"/>
<dbReference type="InParanoid" id="G3H9F8"/>
<reference evidence="2" key="1">
    <citation type="journal article" date="2011" name="Nat. Biotechnol.">
        <title>The genomic sequence of the Chinese hamster ovary (CHO)-K1 cell line.</title>
        <authorList>
            <person name="Xu X."/>
            <person name="Nagarajan H."/>
            <person name="Lewis N.E."/>
            <person name="Pan S."/>
            <person name="Cai Z."/>
            <person name="Liu X."/>
            <person name="Chen W."/>
            <person name="Xie M."/>
            <person name="Wang W."/>
            <person name="Hammond S."/>
            <person name="Andersen M.R."/>
            <person name="Neff N."/>
            <person name="Passarelli B."/>
            <person name="Koh W."/>
            <person name="Fan H.C."/>
            <person name="Wang J."/>
            <person name="Gui Y."/>
            <person name="Lee K.H."/>
            <person name="Betenbaugh M.J."/>
            <person name="Quake S.R."/>
            <person name="Famili I."/>
            <person name="Palsson B.O."/>
            <person name="Wang J."/>
        </authorList>
    </citation>
    <scope>NUCLEOTIDE SEQUENCE [LARGE SCALE GENOMIC DNA]</scope>
    <source>
        <strain evidence="2">CHO K1 cell line</strain>
    </source>
</reference>
<protein>
    <submittedName>
        <fullName evidence="1">Uncharacterized protein</fullName>
    </submittedName>
</protein>
<gene>
    <name evidence="1" type="ORF">I79_007026</name>
</gene>
<evidence type="ECO:0000313" key="2">
    <source>
        <dbReference type="Proteomes" id="UP000001075"/>
    </source>
</evidence>
<evidence type="ECO:0000313" key="1">
    <source>
        <dbReference type="EMBL" id="EGV92492.1"/>
    </source>
</evidence>
<organism evidence="1 2">
    <name type="scientific">Cricetulus griseus</name>
    <name type="common">Chinese hamster</name>
    <name type="synonym">Cricetulus barabensis griseus</name>
    <dbReference type="NCBI Taxonomy" id="10029"/>
    <lineage>
        <taxon>Eukaryota</taxon>
        <taxon>Metazoa</taxon>
        <taxon>Chordata</taxon>
        <taxon>Craniata</taxon>
        <taxon>Vertebrata</taxon>
        <taxon>Euteleostomi</taxon>
        <taxon>Mammalia</taxon>
        <taxon>Eutheria</taxon>
        <taxon>Euarchontoglires</taxon>
        <taxon>Glires</taxon>
        <taxon>Rodentia</taxon>
        <taxon>Myomorpha</taxon>
        <taxon>Muroidea</taxon>
        <taxon>Cricetidae</taxon>
        <taxon>Cricetinae</taxon>
        <taxon>Cricetulus</taxon>
    </lineage>
</organism>
<accession>G3H9F8</accession>
<dbReference type="EMBL" id="JH000228">
    <property type="protein sequence ID" value="EGV92492.1"/>
    <property type="molecule type" value="Genomic_DNA"/>
</dbReference>